<comment type="caution">
    <text evidence="4">The sequence shown here is derived from an EMBL/GenBank/DDBJ whole genome shotgun (WGS) entry which is preliminary data.</text>
</comment>
<sequence length="639" mass="71450">MNLSYLLFIFIHSFSADNPAKAQRIQVNRLSSGVDEFEVLNDDGKGLCTEPKTVEEFCVERGAISVQNTISCLDFKEKVHCRCISSKPTFLRQKGKCVNNRNVTRHFHRGSKSVCKFHLGVENGHHPPNCHESFISTLSTNISNARSYSLCTKEPTQELSSCKVHPRILSYSKAGRWRELWRLNPRGDLASIEDNTLSLENIFDMLISNVSRYSGLILSFQATCLARSSLDVRLRGFPPPEQVSSCVLFKVGGSRIWSLQPHQTNLTPSKEITRNLTITIIQLATTQQSYVSQSSVTDLVTTEAEMNSLNDSPNLRYMILLCAGVTSLLVVLLCLTGFVLYGRSNHQRKWHRSRKSVANPTYERGHDRGLVLVQVSTLSPSRPPSVTVVSPYATVYQPGYNLYESLRSVKNNPGPRRYSYSIYQNLVSARNATSHQEDFMMTRRISFPSSNDSKSSAAPSNAPCDYATVREKIQKEPEEKCSRDETKTADLTVTCPSLPSPSLQRKEMANATEITACSSSLLSLSSLQFYDGEDQKVHGTDSLHKGDTYVEDQGGELDIIEKNENMLLESDTLHEDIHDDSSEGRLSGLEFVVDSDCGDSDSAFGEATDETENQSPFYYVLEESEKTQEKKLYPSVSLV</sequence>
<feature type="region of interest" description="Disordered" evidence="1">
    <location>
        <begin position="446"/>
        <end position="465"/>
    </location>
</feature>
<keyword evidence="2" id="KW-0812">Transmembrane</keyword>
<dbReference type="Proteomes" id="UP000275408">
    <property type="component" value="Unassembled WGS sequence"/>
</dbReference>
<keyword evidence="5" id="KW-1185">Reference proteome</keyword>
<dbReference type="EMBL" id="RCHS01003527">
    <property type="protein sequence ID" value="RMX41100.1"/>
    <property type="molecule type" value="Genomic_DNA"/>
</dbReference>
<gene>
    <name evidence="4" type="ORF">pdam_00003293</name>
</gene>
<organism evidence="4 5">
    <name type="scientific">Pocillopora damicornis</name>
    <name type="common">Cauliflower coral</name>
    <name type="synonym">Millepora damicornis</name>
    <dbReference type="NCBI Taxonomy" id="46731"/>
    <lineage>
        <taxon>Eukaryota</taxon>
        <taxon>Metazoa</taxon>
        <taxon>Cnidaria</taxon>
        <taxon>Anthozoa</taxon>
        <taxon>Hexacorallia</taxon>
        <taxon>Scleractinia</taxon>
        <taxon>Astrocoeniina</taxon>
        <taxon>Pocilloporidae</taxon>
        <taxon>Pocillopora</taxon>
    </lineage>
</organism>
<keyword evidence="2" id="KW-0472">Membrane</keyword>
<reference evidence="4 5" key="1">
    <citation type="journal article" date="2018" name="Sci. Rep.">
        <title>Comparative analysis of the Pocillopora damicornis genome highlights role of immune system in coral evolution.</title>
        <authorList>
            <person name="Cunning R."/>
            <person name="Bay R.A."/>
            <person name="Gillette P."/>
            <person name="Baker A.C."/>
            <person name="Traylor-Knowles N."/>
        </authorList>
    </citation>
    <scope>NUCLEOTIDE SEQUENCE [LARGE SCALE GENOMIC DNA]</scope>
    <source>
        <strain evidence="4">RSMAS</strain>
        <tissue evidence="4">Whole animal</tissue>
    </source>
</reference>
<name>A0A3M6TI95_POCDA</name>
<dbReference type="AlphaFoldDB" id="A0A3M6TI95"/>
<evidence type="ECO:0000313" key="4">
    <source>
        <dbReference type="EMBL" id="RMX41100.1"/>
    </source>
</evidence>
<protein>
    <submittedName>
        <fullName evidence="4">Uncharacterized protein</fullName>
    </submittedName>
</protein>
<keyword evidence="3" id="KW-0732">Signal</keyword>
<evidence type="ECO:0000313" key="5">
    <source>
        <dbReference type="Proteomes" id="UP000275408"/>
    </source>
</evidence>
<feature type="signal peptide" evidence="3">
    <location>
        <begin position="1"/>
        <end position="22"/>
    </location>
</feature>
<feature type="chain" id="PRO_5018001502" evidence="3">
    <location>
        <begin position="23"/>
        <end position="639"/>
    </location>
</feature>
<feature type="compositionally biased region" description="Low complexity" evidence="1">
    <location>
        <begin position="446"/>
        <end position="463"/>
    </location>
</feature>
<feature type="transmembrane region" description="Helical" evidence="2">
    <location>
        <begin position="317"/>
        <end position="342"/>
    </location>
</feature>
<proteinExistence type="predicted"/>
<accession>A0A3M6TI95</accession>
<dbReference type="OrthoDB" id="5984620at2759"/>
<keyword evidence="2" id="KW-1133">Transmembrane helix</keyword>
<evidence type="ECO:0000256" key="2">
    <source>
        <dbReference type="SAM" id="Phobius"/>
    </source>
</evidence>
<evidence type="ECO:0000256" key="1">
    <source>
        <dbReference type="SAM" id="MobiDB-lite"/>
    </source>
</evidence>
<evidence type="ECO:0000256" key="3">
    <source>
        <dbReference type="SAM" id="SignalP"/>
    </source>
</evidence>